<dbReference type="Proteomes" id="UP001431209">
    <property type="component" value="Unassembled WGS sequence"/>
</dbReference>
<organism evidence="2 3">
    <name type="scientific">Acrasis kona</name>
    <dbReference type="NCBI Taxonomy" id="1008807"/>
    <lineage>
        <taxon>Eukaryota</taxon>
        <taxon>Discoba</taxon>
        <taxon>Heterolobosea</taxon>
        <taxon>Tetramitia</taxon>
        <taxon>Eutetramitia</taxon>
        <taxon>Acrasidae</taxon>
        <taxon>Acrasis</taxon>
    </lineage>
</organism>
<dbReference type="EMBL" id="JAOPGA020001665">
    <property type="protein sequence ID" value="KAL0490326.1"/>
    <property type="molecule type" value="Genomic_DNA"/>
</dbReference>
<reference evidence="2 3" key="1">
    <citation type="submission" date="2024-03" db="EMBL/GenBank/DDBJ databases">
        <title>The Acrasis kona genome and developmental transcriptomes reveal deep origins of eukaryotic multicellular pathways.</title>
        <authorList>
            <person name="Sheikh S."/>
            <person name="Fu C.-J."/>
            <person name="Brown M.W."/>
            <person name="Baldauf S.L."/>
        </authorList>
    </citation>
    <scope>NUCLEOTIDE SEQUENCE [LARGE SCALE GENOMIC DNA]</scope>
    <source>
        <strain evidence="2 3">ATCC MYA-3509</strain>
    </source>
</reference>
<gene>
    <name evidence="2" type="ORF">AKO1_006501</name>
</gene>
<sequence length="386" mass="44365">MTTIRNRLPIRPQPTRETLQTSPRKRILINKDADKGYIVNKIKIEMLGVELVLKTKSKIHTETLNSEKQAMSTFRFFGRNPQVQKRVFENGTIHWDTGFSGGVYVHKRYIGDFLDRVLDKNKLSWIPSCPEDIVGVSGEVPCEVYNIKVVEMDDTPMNHPTTMYVHENDESNTILIGTFFLIHLTLFVNKPFANTTTIEITQADGSKQTIKAEDTGITIHPVSYDFKAYRSLYATTESGKQLENIVQQELLLISDFVRMKQKNERVPERHERVLLYYAEHLSIHILYCQFPSFEVYMNKAMLIVRAIYHLKRIEKTRDLLGILLPEDHLTQSQKELALTALSKDGLAANLLLPESNAKKREGKKENKKKKGGPSGVTRNNKKMKFN</sequence>
<comment type="caution">
    <text evidence="2">The sequence shown here is derived from an EMBL/GenBank/DDBJ whole genome shotgun (WGS) entry which is preliminary data.</text>
</comment>
<dbReference type="AlphaFoldDB" id="A0AAW2ZNR6"/>
<name>A0AAW2ZNR6_9EUKA</name>
<evidence type="ECO:0000313" key="2">
    <source>
        <dbReference type="EMBL" id="KAL0490326.1"/>
    </source>
</evidence>
<evidence type="ECO:0000256" key="1">
    <source>
        <dbReference type="SAM" id="MobiDB-lite"/>
    </source>
</evidence>
<keyword evidence="3" id="KW-1185">Reference proteome</keyword>
<accession>A0AAW2ZNR6</accession>
<feature type="region of interest" description="Disordered" evidence="1">
    <location>
        <begin position="354"/>
        <end position="386"/>
    </location>
</feature>
<proteinExistence type="predicted"/>
<protein>
    <submittedName>
        <fullName evidence="2">AsnS</fullName>
    </submittedName>
</protein>
<evidence type="ECO:0000313" key="3">
    <source>
        <dbReference type="Proteomes" id="UP001431209"/>
    </source>
</evidence>